<comment type="caution">
    <text evidence="1">The sequence shown here is derived from an EMBL/GenBank/DDBJ whole genome shotgun (WGS) entry which is preliminary data.</text>
</comment>
<proteinExistence type="predicted"/>
<accession>A0A644WVW6</accession>
<evidence type="ECO:0000313" key="1">
    <source>
        <dbReference type="EMBL" id="MPM07929.1"/>
    </source>
</evidence>
<name>A0A644WVW6_9ZZZZ</name>
<dbReference type="AlphaFoldDB" id="A0A644WVW6"/>
<reference evidence="1" key="1">
    <citation type="submission" date="2019-08" db="EMBL/GenBank/DDBJ databases">
        <authorList>
            <person name="Kucharzyk K."/>
            <person name="Murdoch R.W."/>
            <person name="Higgins S."/>
            <person name="Loffler F."/>
        </authorList>
    </citation>
    <scope>NUCLEOTIDE SEQUENCE</scope>
</reference>
<sequence length="78" mass="9062">MEHKEYWKGREIQGYDPELASHIKNVMTKQFLPGVLADPERARRILKQVKKDENGNGYLADYDGNYIGPLPDWLKKTS</sequence>
<gene>
    <name evidence="1" type="ORF">SDC9_54240</name>
</gene>
<organism evidence="1">
    <name type="scientific">bioreactor metagenome</name>
    <dbReference type="NCBI Taxonomy" id="1076179"/>
    <lineage>
        <taxon>unclassified sequences</taxon>
        <taxon>metagenomes</taxon>
        <taxon>ecological metagenomes</taxon>
    </lineage>
</organism>
<dbReference type="EMBL" id="VSSQ01001391">
    <property type="protein sequence ID" value="MPM07929.1"/>
    <property type="molecule type" value="Genomic_DNA"/>
</dbReference>
<protein>
    <submittedName>
        <fullName evidence="1">Uncharacterized protein</fullName>
    </submittedName>
</protein>